<feature type="chain" id="PRO_5013238916" description="PRC-barrel domain-containing protein" evidence="2">
    <location>
        <begin position="23"/>
        <end position="177"/>
    </location>
</feature>
<dbReference type="Proteomes" id="UP000231655">
    <property type="component" value="Unassembled WGS sequence"/>
</dbReference>
<keyword evidence="2" id="KW-0732">Signal</keyword>
<feature type="compositionally biased region" description="Basic and acidic residues" evidence="1">
    <location>
        <begin position="153"/>
        <end position="163"/>
    </location>
</feature>
<dbReference type="OrthoDB" id="7874389at2"/>
<organism evidence="4 5">
    <name type="scientific">Pseudooceanicola antarcticus</name>
    <dbReference type="NCBI Taxonomy" id="1247613"/>
    <lineage>
        <taxon>Bacteria</taxon>
        <taxon>Pseudomonadati</taxon>
        <taxon>Pseudomonadota</taxon>
        <taxon>Alphaproteobacteria</taxon>
        <taxon>Rhodobacterales</taxon>
        <taxon>Paracoccaceae</taxon>
        <taxon>Pseudooceanicola</taxon>
    </lineage>
</organism>
<evidence type="ECO:0000313" key="5">
    <source>
        <dbReference type="Proteomes" id="UP000231655"/>
    </source>
</evidence>
<dbReference type="Proteomes" id="UP000231702">
    <property type="component" value="Unassembled WGS sequence"/>
</dbReference>
<dbReference type="RefSeq" id="WP_097145965.1">
    <property type="nucleotide sequence ID" value="NZ_OBEA01000004.1"/>
</dbReference>
<evidence type="ECO:0000313" key="4">
    <source>
        <dbReference type="EMBL" id="SNY52184.1"/>
    </source>
</evidence>
<feature type="region of interest" description="Disordered" evidence="1">
    <location>
        <begin position="153"/>
        <end position="177"/>
    </location>
</feature>
<gene>
    <name evidence="3" type="ORF">CVM39_19995</name>
    <name evidence="4" type="ORF">SAMN06297129_2214</name>
</gene>
<evidence type="ECO:0000313" key="6">
    <source>
        <dbReference type="Proteomes" id="UP000231702"/>
    </source>
</evidence>
<dbReference type="EMBL" id="PGTD01000023">
    <property type="protein sequence ID" value="PJE25980.1"/>
    <property type="molecule type" value="Genomic_DNA"/>
</dbReference>
<keyword evidence="6" id="KW-1185">Reference proteome</keyword>
<reference evidence="3 6" key="2">
    <citation type="journal article" date="2018" name="Int. J. Syst. Evol. Microbiol.">
        <title>Pseudooceanicola lipolyticus sp. nov., a marine alphaproteobacterium, reclassification of Oceanicola flagellatus as Pseudooceanicola flagellatus comb. nov. and emended description of the genus Pseudooceanicola.</title>
        <authorList>
            <person name="Huang M.-M."/>
            <person name="Guo L.-L."/>
            <person name="Wu Y.-H."/>
            <person name="Lai Q.-L."/>
            <person name="Shao Z.-Z."/>
            <person name="Wang C.-S."/>
            <person name="Wu M."/>
            <person name="Xu X.-W."/>
        </authorList>
    </citation>
    <scope>NUCLEOTIDE SEQUENCE [LARGE SCALE GENOMIC DNA]</scope>
    <source>
        <strain evidence="3 6">Ar-45</strain>
    </source>
</reference>
<evidence type="ECO:0000256" key="1">
    <source>
        <dbReference type="SAM" id="MobiDB-lite"/>
    </source>
</evidence>
<accession>A0A285IW18</accession>
<dbReference type="AlphaFoldDB" id="A0A285IW18"/>
<reference evidence="4 5" key="1">
    <citation type="submission" date="2017-09" db="EMBL/GenBank/DDBJ databases">
        <authorList>
            <person name="Ehlers B."/>
            <person name="Leendertz F.H."/>
        </authorList>
    </citation>
    <scope>NUCLEOTIDE SEQUENCE [LARGE SCALE GENOMIC DNA]</scope>
    <source>
        <strain evidence="4 5">CGMCC 1.12662</strain>
    </source>
</reference>
<sequence length="177" mass="18450">MRKAMIIPAIAAASLTAIPAFAYEGPVASVTADVAEASVAEGKVPAPYLPRVSDDVETAMMKYLPEPVEGGEGISIEASVLGVDLSPNMGTMSAQVAVFGQNGDIITTFPVELEADTAYDGTDPEIYYGPMVDKFAEIAADKVMALPIMDGKLVEGEAPKGNDDDAMDAEEEGETES</sequence>
<proteinExistence type="predicted"/>
<dbReference type="EMBL" id="OBEA01000004">
    <property type="protein sequence ID" value="SNY52184.1"/>
    <property type="molecule type" value="Genomic_DNA"/>
</dbReference>
<evidence type="ECO:0000256" key="2">
    <source>
        <dbReference type="SAM" id="SignalP"/>
    </source>
</evidence>
<name>A0A285IW18_9RHOB</name>
<feature type="signal peptide" evidence="2">
    <location>
        <begin position="1"/>
        <end position="22"/>
    </location>
</feature>
<feature type="compositionally biased region" description="Acidic residues" evidence="1">
    <location>
        <begin position="164"/>
        <end position="177"/>
    </location>
</feature>
<protein>
    <recommendedName>
        <fullName evidence="7">PRC-barrel domain-containing protein</fullName>
    </recommendedName>
</protein>
<evidence type="ECO:0008006" key="7">
    <source>
        <dbReference type="Google" id="ProtNLM"/>
    </source>
</evidence>
<evidence type="ECO:0000313" key="3">
    <source>
        <dbReference type="EMBL" id="PJE25980.1"/>
    </source>
</evidence>